<evidence type="ECO:0000313" key="2">
    <source>
        <dbReference type="Proteomes" id="UP000051952"/>
    </source>
</evidence>
<dbReference type="Proteomes" id="UP000051952">
    <property type="component" value="Unassembled WGS sequence"/>
</dbReference>
<organism evidence="1 2">
    <name type="scientific">Bodo saltans</name>
    <name type="common">Flagellated protozoan</name>
    <dbReference type="NCBI Taxonomy" id="75058"/>
    <lineage>
        <taxon>Eukaryota</taxon>
        <taxon>Discoba</taxon>
        <taxon>Euglenozoa</taxon>
        <taxon>Kinetoplastea</taxon>
        <taxon>Metakinetoplastina</taxon>
        <taxon>Eubodonida</taxon>
        <taxon>Bodonidae</taxon>
        <taxon>Bodo</taxon>
    </lineage>
</organism>
<evidence type="ECO:0000313" key="1">
    <source>
        <dbReference type="EMBL" id="CUG88301.1"/>
    </source>
</evidence>
<dbReference type="EMBL" id="CYKH01001630">
    <property type="protein sequence ID" value="CUG88301.1"/>
    <property type="molecule type" value="Genomic_DNA"/>
</dbReference>
<sequence length="152" mass="17516">MVHLSFANFDSVVLFPLHPPDRGFYHRSKLKFYRHVPLLCSPPWRCQRLHDADAQEQQHQQVLRRHRWTRARSEARQGLPQPAPREVRAPAPEGCPLWRDLPPHRQAGPQRHCSLCVEELQQGGGHARGPLPQACRALQEAAQCPCVSHEIW</sequence>
<protein>
    <submittedName>
        <fullName evidence="1">Kinetoplast-associated protein, putative</fullName>
    </submittedName>
</protein>
<accession>A0A0S4JDV7</accession>
<keyword evidence="2" id="KW-1185">Reference proteome</keyword>
<name>A0A0S4JDV7_BODSA</name>
<reference evidence="2" key="1">
    <citation type="submission" date="2015-09" db="EMBL/GenBank/DDBJ databases">
        <authorList>
            <consortium name="Pathogen Informatics"/>
        </authorList>
    </citation>
    <scope>NUCLEOTIDE SEQUENCE [LARGE SCALE GENOMIC DNA]</scope>
    <source>
        <strain evidence="2">Lake Konstanz</strain>
    </source>
</reference>
<gene>
    <name evidence="1" type="ORF">BSAL_14820</name>
</gene>
<proteinExistence type="predicted"/>
<dbReference type="VEuPathDB" id="TriTrypDB:BSAL_14820"/>
<dbReference type="AlphaFoldDB" id="A0A0S4JDV7"/>